<evidence type="ECO:0008006" key="5">
    <source>
        <dbReference type="Google" id="ProtNLM"/>
    </source>
</evidence>
<evidence type="ECO:0000313" key="3">
    <source>
        <dbReference type="EMBL" id="EFQ81789.1"/>
    </source>
</evidence>
<feature type="transmembrane region" description="Helical" evidence="2">
    <location>
        <begin position="34"/>
        <end position="54"/>
    </location>
</feature>
<keyword evidence="2" id="KW-0472">Membrane</keyword>
<protein>
    <recommendedName>
        <fullName evidence="5">DUF2304 domain-containing protein</fullName>
    </recommendedName>
</protein>
<comment type="caution">
    <text evidence="3">The sequence shown here is derived from an EMBL/GenBank/DDBJ whole genome shotgun (WGS) entry which is preliminary data.</text>
</comment>
<keyword evidence="2" id="KW-0812">Transmembrane</keyword>
<evidence type="ECO:0000256" key="2">
    <source>
        <dbReference type="SAM" id="Phobius"/>
    </source>
</evidence>
<dbReference type="HOGENOM" id="CLU_134280_0_1_11"/>
<feature type="transmembrane region" description="Helical" evidence="2">
    <location>
        <begin position="6"/>
        <end position="22"/>
    </location>
</feature>
<dbReference type="OrthoDB" id="3261168at2"/>
<feature type="coiled-coil region" evidence="1">
    <location>
        <begin position="79"/>
        <end position="106"/>
    </location>
</feature>
<evidence type="ECO:0000256" key="1">
    <source>
        <dbReference type="SAM" id="Coils"/>
    </source>
</evidence>
<keyword evidence="2" id="KW-1133">Transmembrane helix</keyword>
<sequence>MIIVFAIGFSVVILGIIVSLLLRRQLREKYAVMWLLIGLTVLVLSIWPGLLVIMAELVGVQVPANLLFTLALGLLLAVALHLSWELSRAEEEIRRVAEEVAINRAALDRLLAAEAARRRPPND</sequence>
<accession>E2SG32</accession>
<organism evidence="3 4">
    <name type="scientific">Aeromicrobium marinum DSM 15272</name>
    <dbReference type="NCBI Taxonomy" id="585531"/>
    <lineage>
        <taxon>Bacteria</taxon>
        <taxon>Bacillati</taxon>
        <taxon>Actinomycetota</taxon>
        <taxon>Actinomycetes</taxon>
        <taxon>Propionibacteriales</taxon>
        <taxon>Nocardioidaceae</taxon>
        <taxon>Aeromicrobium</taxon>
    </lineage>
</organism>
<dbReference type="AlphaFoldDB" id="E2SG32"/>
<dbReference type="RefSeq" id="WP_007078578.1">
    <property type="nucleotide sequence ID" value="NZ_CM001024.1"/>
</dbReference>
<dbReference type="InterPro" id="IPR019277">
    <property type="entry name" value="DUF2304"/>
</dbReference>
<evidence type="ECO:0000313" key="4">
    <source>
        <dbReference type="Proteomes" id="UP000003111"/>
    </source>
</evidence>
<dbReference type="Pfam" id="PF10066">
    <property type="entry name" value="DUF2304"/>
    <property type="match status" value="1"/>
</dbReference>
<name>E2SG32_9ACTN</name>
<feature type="transmembrane region" description="Helical" evidence="2">
    <location>
        <begin position="66"/>
        <end position="84"/>
    </location>
</feature>
<dbReference type="Proteomes" id="UP000003111">
    <property type="component" value="Unassembled WGS sequence"/>
</dbReference>
<dbReference type="EMBL" id="ACLF03000016">
    <property type="protein sequence ID" value="EFQ81789.1"/>
    <property type="molecule type" value="Genomic_DNA"/>
</dbReference>
<proteinExistence type="predicted"/>
<gene>
    <name evidence="3" type="ORF">HMPREF0063_12991</name>
</gene>
<keyword evidence="1" id="KW-0175">Coiled coil</keyword>
<reference evidence="3" key="1">
    <citation type="submission" date="2010-08" db="EMBL/GenBank/DDBJ databases">
        <authorList>
            <person name="Muzny D."/>
            <person name="Qin X."/>
            <person name="Buhay C."/>
            <person name="Dugan-Rocha S."/>
            <person name="Ding Y."/>
            <person name="Chen G."/>
            <person name="Hawes A."/>
            <person name="Holder M."/>
            <person name="Jhangiani S."/>
            <person name="Johnson A."/>
            <person name="Khan Z."/>
            <person name="Li Z."/>
            <person name="Liu W."/>
            <person name="Liu X."/>
            <person name="Perez L."/>
            <person name="Shen H."/>
            <person name="Wang Q."/>
            <person name="Watt J."/>
            <person name="Xi L."/>
            <person name="Xin Y."/>
            <person name="Zhou J."/>
            <person name="Deng J."/>
            <person name="Jiang H."/>
            <person name="Liu Y."/>
            <person name="Qu J."/>
            <person name="Song X.-Z."/>
            <person name="Zhang L."/>
            <person name="Villasana D."/>
            <person name="Johnson A."/>
            <person name="Liu J."/>
            <person name="Liyanage D."/>
            <person name="Lorensuhewa L."/>
            <person name="Robinson T."/>
            <person name="Song A."/>
            <person name="Song B.-B."/>
            <person name="Dinh H."/>
            <person name="Thornton R."/>
            <person name="Coyle M."/>
            <person name="Francisco L."/>
            <person name="Jackson L."/>
            <person name="Javaid M."/>
            <person name="Korchina V."/>
            <person name="Kovar C."/>
            <person name="Mata R."/>
            <person name="Mathew T."/>
            <person name="Ngo R."/>
            <person name="Nguyen L."/>
            <person name="Nguyen N."/>
            <person name="Okwuonu G."/>
            <person name="Ongeri F."/>
            <person name="Pham C."/>
            <person name="Simmons D."/>
            <person name="Wilczek-Boney K."/>
            <person name="Hale W."/>
            <person name="Jakkamsetti A."/>
            <person name="Pham P."/>
            <person name="Ruth R."/>
            <person name="San Lucas F."/>
            <person name="Warren J."/>
            <person name="Zhang J."/>
            <person name="Zhao Z."/>
            <person name="Zhou C."/>
            <person name="Zhu D."/>
            <person name="Lee S."/>
            <person name="Bess C."/>
            <person name="Blankenburg K."/>
            <person name="Forbes L."/>
            <person name="Fu Q."/>
            <person name="Gubbala S."/>
            <person name="Hirani K."/>
            <person name="Jayaseelan J.C."/>
            <person name="Lara F."/>
            <person name="Munidasa M."/>
            <person name="Palculict T."/>
            <person name="Patil S."/>
            <person name="Pu L.-L."/>
            <person name="Saada N."/>
            <person name="Tang L."/>
            <person name="Weissenberger G."/>
            <person name="Zhu Y."/>
            <person name="Hemphill L."/>
            <person name="Shang Y."/>
            <person name="Youmans B."/>
            <person name="Ayvaz T."/>
            <person name="Ross M."/>
            <person name="Santibanez J."/>
            <person name="Aqrawi P."/>
            <person name="Gross S."/>
            <person name="Joshi V."/>
            <person name="Fowler G."/>
            <person name="Nazareth L."/>
            <person name="Reid J."/>
            <person name="Worley K."/>
            <person name="Petrosino J."/>
            <person name="Highlander S."/>
            <person name="Gibbs R."/>
        </authorList>
    </citation>
    <scope>NUCLEOTIDE SEQUENCE [LARGE SCALE GENOMIC DNA]</scope>
    <source>
        <strain evidence="3">DSM 15272</strain>
    </source>
</reference>
<dbReference type="STRING" id="585531.HMPREF0063_12991"/>
<dbReference type="eggNOG" id="COG2456">
    <property type="taxonomic scope" value="Bacteria"/>
</dbReference>
<keyword evidence="4" id="KW-1185">Reference proteome</keyword>